<accession>A0ABW5DXI6</accession>
<dbReference type="CDD" id="cd12913">
    <property type="entry name" value="PDC1_MCP_like"/>
    <property type="match status" value="1"/>
</dbReference>
<evidence type="ECO:0000313" key="14">
    <source>
        <dbReference type="EMBL" id="MFD2263950.1"/>
    </source>
</evidence>
<evidence type="ECO:0000259" key="13">
    <source>
        <dbReference type="PROSITE" id="PS50885"/>
    </source>
</evidence>
<evidence type="ECO:0000256" key="4">
    <source>
        <dbReference type="ARBA" id="ARBA00022519"/>
    </source>
</evidence>
<feature type="domain" description="HAMP" evidence="13">
    <location>
        <begin position="345"/>
        <end position="398"/>
    </location>
</feature>
<comment type="subcellular location">
    <subcellularLocation>
        <location evidence="1">Cell inner membrane</location>
        <topology evidence="1">Multi-pass membrane protein</topology>
    </subcellularLocation>
</comment>
<keyword evidence="4" id="KW-0997">Cell inner membrane</keyword>
<evidence type="ECO:0000256" key="8">
    <source>
        <dbReference type="ARBA" id="ARBA00023224"/>
    </source>
</evidence>
<sequence length="694" mass="72496">MRLWRQASLKAMIILSTVMVLAICAGAIAATLIALARPSAEAIAIELVQEIASGQQGRVREEIGSALEDAKAIARVATTELSFDAPRRSAVNRNLRQVMEANPDYAGAWIDMADNGFEGKDQEAGTRDGEILGLPKTGRMSLLWLPGEDGKVKADDSEGYPFSEVQEKEYYKAATAAGGRAAVSEPYLDDFTKELMTSAVMPVMKDGKIRGVAGIDISLANLTKSLNAQRPYKNGFVALISQSGSYIAHPDAARLSKPNDDLPAEARKAAAAGKGFIGNVDFGGNTHYVRLEPVMFGDANGTWTLVVAVPLASIMADANQLTLLCLVVGAICLGLGALIAWRVGKGIAQPVTEMTGAMAHLAEGELNIAIPAKGQQDELGAMARAVAVFQQSMIHARELDEEQRREWELKEARTATLTGLQTGFDGKAGQLVGILASSAGQLEATAKALTNIADRTNAQAATVAVSAEQSTANVQMVAAATEELTASVNEIRRQVEHSARIAESAVEDTRRTDHTVETLTQSAERIGEVIGLISDIAAQTNLLALNATIEAARAGEAGKGFAVVASEVKNLAGQTAKATEEIVAQIGSIQAATSDAVTSIRGIGETIGQIHKITQDIAVAVEEQDAATREIAGNIQQAATGSRDVAASMIEIRQASGETGAAAEQVLGAAGAVAKQSGDLAGEVHSFIAAVQAA</sequence>
<dbReference type="SMART" id="SM00283">
    <property type="entry name" value="MA"/>
    <property type="match status" value="1"/>
</dbReference>
<dbReference type="PANTHER" id="PTHR32089">
    <property type="entry name" value="METHYL-ACCEPTING CHEMOTAXIS PROTEIN MCPB"/>
    <property type="match status" value="1"/>
</dbReference>
<evidence type="ECO:0000256" key="6">
    <source>
        <dbReference type="ARBA" id="ARBA00022989"/>
    </source>
</evidence>
<dbReference type="CDD" id="cd12912">
    <property type="entry name" value="PDC2_MCP_like"/>
    <property type="match status" value="1"/>
</dbReference>
<evidence type="ECO:0000256" key="1">
    <source>
        <dbReference type="ARBA" id="ARBA00004429"/>
    </source>
</evidence>
<comment type="similarity">
    <text evidence="9">Belongs to the methyl-accepting chemotaxis (MCP) protein family.</text>
</comment>
<dbReference type="Pfam" id="PF00015">
    <property type="entry name" value="MCPsignal"/>
    <property type="match status" value="1"/>
</dbReference>
<evidence type="ECO:0000259" key="11">
    <source>
        <dbReference type="PROSITE" id="PS50111"/>
    </source>
</evidence>
<name>A0ABW5DXI6_9PROT</name>
<keyword evidence="5" id="KW-0812">Transmembrane</keyword>
<dbReference type="Pfam" id="PF00672">
    <property type="entry name" value="HAMP"/>
    <property type="match status" value="1"/>
</dbReference>
<protein>
    <submittedName>
        <fullName evidence="14">Methyl-accepting chemotaxis protein</fullName>
    </submittedName>
</protein>
<dbReference type="InterPro" id="IPR003660">
    <property type="entry name" value="HAMP_dom"/>
</dbReference>
<keyword evidence="8 10" id="KW-0807">Transducer</keyword>
<dbReference type="CDD" id="cd06225">
    <property type="entry name" value="HAMP"/>
    <property type="match status" value="1"/>
</dbReference>
<dbReference type="Gene3D" id="1.10.287.950">
    <property type="entry name" value="Methyl-accepting chemotaxis protein"/>
    <property type="match status" value="1"/>
</dbReference>
<reference evidence="15" key="1">
    <citation type="journal article" date="2019" name="Int. J. Syst. Evol. Microbiol.">
        <title>The Global Catalogue of Microorganisms (GCM) 10K type strain sequencing project: providing services to taxonomists for standard genome sequencing and annotation.</title>
        <authorList>
            <consortium name="The Broad Institute Genomics Platform"/>
            <consortium name="The Broad Institute Genome Sequencing Center for Infectious Disease"/>
            <person name="Wu L."/>
            <person name="Ma J."/>
        </authorList>
    </citation>
    <scope>NUCLEOTIDE SEQUENCE [LARGE SCALE GENOMIC DNA]</scope>
    <source>
        <strain evidence="15">CGMCC 1.19062</strain>
    </source>
</reference>
<evidence type="ECO:0000313" key="15">
    <source>
        <dbReference type="Proteomes" id="UP001597295"/>
    </source>
</evidence>
<dbReference type="InterPro" id="IPR029151">
    <property type="entry name" value="Sensor-like_sf"/>
</dbReference>
<evidence type="ECO:0000256" key="9">
    <source>
        <dbReference type="ARBA" id="ARBA00029447"/>
    </source>
</evidence>
<dbReference type="RefSeq" id="WP_379876992.1">
    <property type="nucleotide sequence ID" value="NZ_JBHUIP010000012.1"/>
</dbReference>
<feature type="domain" description="T-SNARE coiled-coil homology" evidence="12">
    <location>
        <begin position="590"/>
        <end position="652"/>
    </location>
</feature>
<dbReference type="PROSITE" id="PS50885">
    <property type="entry name" value="HAMP"/>
    <property type="match status" value="1"/>
</dbReference>
<gene>
    <name evidence="14" type="ORF">ACFSM5_13695</name>
</gene>
<dbReference type="InterPro" id="IPR033479">
    <property type="entry name" value="dCache_1"/>
</dbReference>
<dbReference type="SMART" id="SM00304">
    <property type="entry name" value="HAMP"/>
    <property type="match status" value="1"/>
</dbReference>
<keyword evidence="6" id="KW-1133">Transmembrane helix</keyword>
<keyword evidence="2" id="KW-1003">Cell membrane</keyword>
<dbReference type="EMBL" id="JBHUIP010000012">
    <property type="protein sequence ID" value="MFD2263950.1"/>
    <property type="molecule type" value="Genomic_DNA"/>
</dbReference>
<dbReference type="Pfam" id="PF02743">
    <property type="entry name" value="dCache_1"/>
    <property type="match status" value="1"/>
</dbReference>
<dbReference type="InterPro" id="IPR004089">
    <property type="entry name" value="MCPsignal_dom"/>
</dbReference>
<dbReference type="InterPro" id="IPR000727">
    <property type="entry name" value="T_SNARE_dom"/>
</dbReference>
<evidence type="ECO:0000259" key="12">
    <source>
        <dbReference type="PROSITE" id="PS50192"/>
    </source>
</evidence>
<evidence type="ECO:0000256" key="2">
    <source>
        <dbReference type="ARBA" id="ARBA00022475"/>
    </source>
</evidence>
<dbReference type="Proteomes" id="UP001597295">
    <property type="component" value="Unassembled WGS sequence"/>
</dbReference>
<feature type="domain" description="Methyl-accepting transducer" evidence="11">
    <location>
        <begin position="438"/>
        <end position="674"/>
    </location>
</feature>
<dbReference type="SUPFAM" id="SSF58104">
    <property type="entry name" value="Methyl-accepting chemotaxis protein (MCP) signaling domain"/>
    <property type="match status" value="1"/>
</dbReference>
<organism evidence="14 15">
    <name type="scientific">Lacibacterium aquatile</name>
    <dbReference type="NCBI Taxonomy" id="1168082"/>
    <lineage>
        <taxon>Bacteria</taxon>
        <taxon>Pseudomonadati</taxon>
        <taxon>Pseudomonadota</taxon>
        <taxon>Alphaproteobacteria</taxon>
        <taxon>Rhodospirillales</taxon>
        <taxon>Rhodospirillaceae</taxon>
    </lineage>
</organism>
<keyword evidence="15" id="KW-1185">Reference proteome</keyword>
<dbReference type="Gene3D" id="3.30.450.20">
    <property type="entry name" value="PAS domain"/>
    <property type="match status" value="2"/>
</dbReference>
<dbReference type="PROSITE" id="PS50192">
    <property type="entry name" value="T_SNARE"/>
    <property type="match status" value="1"/>
</dbReference>
<comment type="caution">
    <text evidence="14">The sequence shown here is derived from an EMBL/GenBank/DDBJ whole genome shotgun (WGS) entry which is preliminary data.</text>
</comment>
<dbReference type="Gene3D" id="6.10.340.10">
    <property type="match status" value="1"/>
</dbReference>
<dbReference type="SUPFAM" id="SSF103190">
    <property type="entry name" value="Sensory domain-like"/>
    <property type="match status" value="1"/>
</dbReference>
<dbReference type="PRINTS" id="PR00260">
    <property type="entry name" value="CHEMTRNSDUCR"/>
</dbReference>
<evidence type="ECO:0000256" key="10">
    <source>
        <dbReference type="PROSITE-ProRule" id="PRU00284"/>
    </source>
</evidence>
<dbReference type="PROSITE" id="PS50111">
    <property type="entry name" value="CHEMOTAXIS_TRANSDUC_2"/>
    <property type="match status" value="1"/>
</dbReference>
<evidence type="ECO:0000256" key="7">
    <source>
        <dbReference type="ARBA" id="ARBA00023136"/>
    </source>
</evidence>
<proteinExistence type="inferred from homology"/>
<dbReference type="PANTHER" id="PTHR32089:SF112">
    <property type="entry name" value="LYSOZYME-LIKE PROTEIN-RELATED"/>
    <property type="match status" value="1"/>
</dbReference>
<keyword evidence="3" id="KW-0145">Chemotaxis</keyword>
<evidence type="ECO:0000256" key="3">
    <source>
        <dbReference type="ARBA" id="ARBA00022500"/>
    </source>
</evidence>
<dbReference type="InterPro" id="IPR004090">
    <property type="entry name" value="Chemotax_Me-accpt_rcpt"/>
</dbReference>
<evidence type="ECO:0000256" key="5">
    <source>
        <dbReference type="ARBA" id="ARBA00022692"/>
    </source>
</evidence>
<keyword evidence="7" id="KW-0472">Membrane</keyword>